<evidence type="ECO:0000259" key="1">
    <source>
        <dbReference type="Pfam" id="PF08596"/>
    </source>
</evidence>
<dbReference type="GO" id="GO:0006893">
    <property type="term" value="P:Golgi to plasma membrane transport"/>
    <property type="evidence" value="ECO:0007669"/>
    <property type="project" value="TreeGrafter"/>
</dbReference>
<dbReference type="GO" id="GO:0005096">
    <property type="term" value="F:GTPase activator activity"/>
    <property type="evidence" value="ECO:0007669"/>
    <property type="project" value="TreeGrafter"/>
</dbReference>
<dbReference type="PANTHER" id="PTHR10241:SF25">
    <property type="entry name" value="TOMOSYN, ISOFORM C"/>
    <property type="match status" value="1"/>
</dbReference>
<evidence type="ECO:0000313" key="4">
    <source>
        <dbReference type="WBParaSite" id="ASIM_0001470201-mRNA-1"/>
    </source>
</evidence>
<evidence type="ECO:0000313" key="2">
    <source>
        <dbReference type="EMBL" id="VDK51513.1"/>
    </source>
</evidence>
<feature type="domain" description="Lethal giant larvae (Lgl)-like C-terminal" evidence="1">
    <location>
        <begin position="4"/>
        <end position="115"/>
    </location>
</feature>
<proteinExistence type="predicted"/>
<sequence>MVYVVILVSEEDVKLVALPSFTQLFSHRADIPFVIVRTTHVRGHPVLMLLNGAGQIVVLSLPSLRQLACTALFRQSIELDDAMCQKTSFSEHGLGVYAITPSEVQKFTVCSELAGQVQECMGELFVPVDMPEPPRSSFFKGVSTLFAGQKESVDLDSIFVEKNPSSTAGSGMRSIAKTIPGPSASLDQATSRGISAGHAANIALQALHERGEKLGATVDATERLKDNAMNLSQRTGKLVEKYEKKKWFNF</sequence>
<dbReference type="GO" id="GO:0006887">
    <property type="term" value="P:exocytosis"/>
    <property type="evidence" value="ECO:0007669"/>
    <property type="project" value="TreeGrafter"/>
</dbReference>
<dbReference type="GO" id="GO:0019905">
    <property type="term" value="F:syntaxin binding"/>
    <property type="evidence" value="ECO:0007669"/>
    <property type="project" value="TreeGrafter"/>
</dbReference>
<protein>
    <submittedName>
        <fullName evidence="4">Lgl_C domain-containing protein</fullName>
    </submittedName>
</protein>
<dbReference type="GO" id="GO:0005886">
    <property type="term" value="C:plasma membrane"/>
    <property type="evidence" value="ECO:0007669"/>
    <property type="project" value="TreeGrafter"/>
</dbReference>
<organism evidence="4">
    <name type="scientific">Anisakis simplex</name>
    <name type="common">Herring worm</name>
    <dbReference type="NCBI Taxonomy" id="6269"/>
    <lineage>
        <taxon>Eukaryota</taxon>
        <taxon>Metazoa</taxon>
        <taxon>Ecdysozoa</taxon>
        <taxon>Nematoda</taxon>
        <taxon>Chromadorea</taxon>
        <taxon>Rhabditida</taxon>
        <taxon>Spirurina</taxon>
        <taxon>Ascaridomorpha</taxon>
        <taxon>Ascaridoidea</taxon>
        <taxon>Anisakidae</taxon>
        <taxon>Anisakis</taxon>
        <taxon>Anisakis simplex complex</taxon>
    </lineage>
</organism>
<reference evidence="2 3" key="2">
    <citation type="submission" date="2018-11" db="EMBL/GenBank/DDBJ databases">
        <authorList>
            <consortium name="Pathogen Informatics"/>
        </authorList>
    </citation>
    <scope>NUCLEOTIDE SEQUENCE [LARGE SCALE GENOMIC DNA]</scope>
</reference>
<dbReference type="Proteomes" id="UP000267096">
    <property type="component" value="Unassembled WGS sequence"/>
</dbReference>
<dbReference type="InterPro" id="IPR013905">
    <property type="entry name" value="Lgl_C_dom"/>
</dbReference>
<reference evidence="4" key="1">
    <citation type="submission" date="2017-02" db="UniProtKB">
        <authorList>
            <consortium name="WormBaseParasite"/>
        </authorList>
    </citation>
    <scope>IDENTIFICATION</scope>
</reference>
<dbReference type="GO" id="GO:0031201">
    <property type="term" value="C:SNARE complex"/>
    <property type="evidence" value="ECO:0007669"/>
    <property type="project" value="TreeGrafter"/>
</dbReference>
<dbReference type="PANTHER" id="PTHR10241">
    <property type="entry name" value="LETHAL 2 GIANT LARVAE PROTEIN"/>
    <property type="match status" value="1"/>
</dbReference>
<dbReference type="OrthoDB" id="19944at2759"/>
<dbReference type="Pfam" id="PF08596">
    <property type="entry name" value="Lgl_C"/>
    <property type="match status" value="1"/>
</dbReference>
<evidence type="ECO:0000313" key="3">
    <source>
        <dbReference type="Proteomes" id="UP000267096"/>
    </source>
</evidence>
<accession>A0A0M3K1G0</accession>
<dbReference type="EMBL" id="UYRR01031621">
    <property type="protein sequence ID" value="VDK51513.1"/>
    <property type="molecule type" value="Genomic_DNA"/>
</dbReference>
<dbReference type="Gene3D" id="1.20.5.110">
    <property type="match status" value="1"/>
</dbReference>
<dbReference type="GO" id="GO:0045159">
    <property type="term" value="F:myosin II binding"/>
    <property type="evidence" value="ECO:0007669"/>
    <property type="project" value="TreeGrafter"/>
</dbReference>
<dbReference type="AlphaFoldDB" id="A0A0M3K1G0"/>
<keyword evidence="3" id="KW-1185">Reference proteome</keyword>
<dbReference type="CDD" id="cd15873">
    <property type="entry name" value="R-SNARE_STXBP5_6"/>
    <property type="match status" value="1"/>
</dbReference>
<name>A0A0M3K1G0_ANISI</name>
<gene>
    <name evidence="2" type="ORF">ASIM_LOCUS14112</name>
</gene>
<dbReference type="WBParaSite" id="ASIM_0001470201-mRNA-1">
    <property type="protein sequence ID" value="ASIM_0001470201-mRNA-1"/>
    <property type="gene ID" value="ASIM_0001470201"/>
</dbReference>